<keyword evidence="2" id="KW-0328">Glycosyltransferase</keyword>
<sequence length="960" mass="109460">MRFLYFFSTLALAGIAARPLLNTGECSVQALNGVNRISATFRCQVAAIGAYLSEKMETIKLVRAPDTHMLGCIAYSVHDHMHLKNTGIIVRRGECSFQQKLAHVAATGATLMILINSDNTLISLSSLEYEKMNAAALSIAHNDGEMLVSMITDQNDVELKVEKMSFMMQARIRLRYLMDINAPVVYVGEFYNVIEHFEPVVGTLDDLLALIAAEEYKFRKAFQSNVSLTEVRDFFSSSAQYLSKWTFANEATLYATIAAAVLQIQLWNENSIPRSHRNRSHLLTAAQSLMESGYYSHGASLLRQFVNPIETQTDLSVLCLFLFLKFLQGDLITAFSDASLCKNLNIDPGISSLRVAQNTFNRLIQLKRSNHDKMCLKFLTRPDNDTNIALICCDAEDPARANTGLISHQFSSPFTNELFHSSVLMGVFLDELGSFQQSLSFFKIAARICQIHEITLELRQLLAIPIVFSSQAKMNNFFMNLLTKVHTFSHNLLREQNTREMMVSSVDEDIFRVIKTYSRVRPEYAAYLDYTITPSTMFIGYQGQDVLPLQKAIYKLRSIAYPSLLSSFDPHKNNLVRSDYDPKRRRVAFISSWFRSHSVGKLLLGVIQNLDRSKFQIFIYHCVHFLYDADDMTAAFNRAADIFENLPSRQDAAVQLLRQAQLDIVIFPELGMDEWTVLLSHHRVAPIQCVFWGHPITTGNPHIDYFISSEHFVSRKFDDPIEKTTSNQLSEYRRAAFSEQIVLFRGLGTIFTKPKSLTLEANAISRSRLFLPTNRRLYVCPQTLMKLHPAFDEALDRILNRDHKATIVLIASETQFVWMEQLRRRFRQRFGRNHRRVLFLRTLPFDDYQALLTHADVVLDPFPFGGGVTTLDVLHLGIPVVTLPTAQSIVHLAAGFLRYMNASDCIAHSLDEYVQLAVHFATDHQEIRQRLLRHRSDIYQDDSTIEDWNKFLATVAPRIV</sequence>
<evidence type="ECO:0000256" key="5">
    <source>
        <dbReference type="ARBA" id="ARBA00022803"/>
    </source>
</evidence>
<dbReference type="Pfam" id="PF13844">
    <property type="entry name" value="Glyco_transf_41"/>
    <property type="match status" value="1"/>
</dbReference>
<dbReference type="Pfam" id="PF02225">
    <property type="entry name" value="PA"/>
    <property type="match status" value="1"/>
</dbReference>
<dbReference type="CDD" id="cd00538">
    <property type="entry name" value="PA"/>
    <property type="match status" value="1"/>
</dbReference>
<dbReference type="RefSeq" id="XP_024581307.1">
    <property type="nucleotide sequence ID" value="XM_024731095.1"/>
</dbReference>
<feature type="domain" description="PA" evidence="7">
    <location>
        <begin position="81"/>
        <end position="142"/>
    </location>
</feature>
<dbReference type="PANTHER" id="PTHR44835:SF1">
    <property type="entry name" value="PROTEIN O-GLCNAC TRANSFERASE"/>
    <property type="match status" value="1"/>
</dbReference>
<keyword evidence="6" id="KW-0732">Signal</keyword>
<accession>A0A0P1ASL1</accession>
<evidence type="ECO:0000256" key="1">
    <source>
        <dbReference type="ARBA" id="ARBA00004922"/>
    </source>
</evidence>
<evidence type="ECO:0000256" key="4">
    <source>
        <dbReference type="ARBA" id="ARBA00022737"/>
    </source>
</evidence>
<evidence type="ECO:0000256" key="6">
    <source>
        <dbReference type="SAM" id="SignalP"/>
    </source>
</evidence>
<dbReference type="STRING" id="4781.A0A0P1ASL1"/>
<reference evidence="10" key="1">
    <citation type="submission" date="2014-09" db="EMBL/GenBank/DDBJ databases">
        <authorList>
            <person name="Sharma Rahul"/>
            <person name="Thines Marco"/>
        </authorList>
    </citation>
    <scope>NUCLEOTIDE SEQUENCE [LARGE SCALE GENOMIC DNA]</scope>
</reference>
<comment type="pathway">
    <text evidence="1">Protein modification; protein glycosylation.</text>
</comment>
<evidence type="ECO:0000259" key="7">
    <source>
        <dbReference type="Pfam" id="PF02225"/>
    </source>
</evidence>
<dbReference type="Gene3D" id="3.40.50.11380">
    <property type="match status" value="1"/>
</dbReference>
<protein>
    <submittedName>
        <fullName evidence="9">O-linked N-acetylglucosamine transferase OGT</fullName>
    </submittedName>
</protein>
<dbReference type="AlphaFoldDB" id="A0A0P1ASL1"/>
<keyword evidence="10" id="KW-1185">Reference proteome</keyword>
<evidence type="ECO:0000313" key="10">
    <source>
        <dbReference type="Proteomes" id="UP000054928"/>
    </source>
</evidence>
<dbReference type="GO" id="GO:0016757">
    <property type="term" value="F:glycosyltransferase activity"/>
    <property type="evidence" value="ECO:0007669"/>
    <property type="project" value="UniProtKB-KW"/>
</dbReference>
<evidence type="ECO:0000256" key="3">
    <source>
        <dbReference type="ARBA" id="ARBA00022679"/>
    </source>
</evidence>
<dbReference type="SUPFAM" id="SSF53756">
    <property type="entry name" value="UDP-Glycosyltransferase/glycogen phosphorylase"/>
    <property type="match status" value="1"/>
</dbReference>
<dbReference type="InterPro" id="IPR003137">
    <property type="entry name" value="PA_domain"/>
</dbReference>
<dbReference type="InterPro" id="IPR051939">
    <property type="entry name" value="Glycosyltr_41/O-GlcNAc_trsf"/>
</dbReference>
<dbReference type="InterPro" id="IPR029489">
    <property type="entry name" value="OGT/SEC/SPY_C"/>
</dbReference>
<keyword evidence="4" id="KW-0677">Repeat</keyword>
<evidence type="ECO:0000259" key="8">
    <source>
        <dbReference type="Pfam" id="PF13844"/>
    </source>
</evidence>
<dbReference type="PANTHER" id="PTHR44835">
    <property type="entry name" value="UDP-N-ACETYLGLUCOSAMINE--PEPTIDE N-ACETYLGLUCOSAMINYLTRANSFERASE SPINDLY-RELATED"/>
    <property type="match status" value="1"/>
</dbReference>
<dbReference type="Gene3D" id="3.40.50.2000">
    <property type="entry name" value="Glycogen Phosphorylase B"/>
    <property type="match status" value="1"/>
</dbReference>
<name>A0A0P1ASL1_PLAHL</name>
<dbReference type="OrthoDB" id="9991317at2759"/>
<dbReference type="EMBL" id="CCYD01001336">
    <property type="protein sequence ID" value="CEG44938.1"/>
    <property type="molecule type" value="Genomic_DNA"/>
</dbReference>
<organism evidence="9 10">
    <name type="scientific">Plasmopara halstedii</name>
    <name type="common">Downy mildew of sunflower</name>
    <dbReference type="NCBI Taxonomy" id="4781"/>
    <lineage>
        <taxon>Eukaryota</taxon>
        <taxon>Sar</taxon>
        <taxon>Stramenopiles</taxon>
        <taxon>Oomycota</taxon>
        <taxon>Peronosporomycetes</taxon>
        <taxon>Peronosporales</taxon>
        <taxon>Peronosporaceae</taxon>
        <taxon>Plasmopara</taxon>
    </lineage>
</organism>
<feature type="signal peptide" evidence="6">
    <location>
        <begin position="1"/>
        <end position="17"/>
    </location>
</feature>
<feature type="domain" description="O-GlcNAc transferase C-terminal" evidence="8">
    <location>
        <begin position="764"/>
        <end position="932"/>
    </location>
</feature>
<dbReference type="Gene3D" id="3.50.30.30">
    <property type="match status" value="1"/>
</dbReference>
<dbReference type="OMA" id="RICQIHE"/>
<proteinExistence type="predicted"/>
<feature type="chain" id="PRO_5006058892" evidence="6">
    <location>
        <begin position="18"/>
        <end position="960"/>
    </location>
</feature>
<evidence type="ECO:0000313" key="9">
    <source>
        <dbReference type="EMBL" id="CEG44938.1"/>
    </source>
</evidence>
<dbReference type="Proteomes" id="UP000054928">
    <property type="component" value="Unassembled WGS sequence"/>
</dbReference>
<keyword evidence="5" id="KW-0802">TPR repeat</keyword>
<evidence type="ECO:0000256" key="2">
    <source>
        <dbReference type="ARBA" id="ARBA00022676"/>
    </source>
</evidence>
<dbReference type="GeneID" id="36396316"/>
<keyword evidence="3 9" id="KW-0808">Transferase</keyword>